<name>A0A0C3CJX5_PILCF</name>
<dbReference type="HOGENOM" id="CLU_2038903_0_0_1"/>
<gene>
    <name evidence="1" type="ORF">PILCRDRAFT_812841</name>
</gene>
<sequence length="121" mass="13294">MLSMPRLSHRSGLEVSHPSLSFETMHLALRILLFHPPLGLSLSVHKQGIKVCSAQSFAQSGGHKISSSSSSMTADPYTNGLHPDHLGSLQVDGVTTLLSPDWHLPTFQKYMWAYQGAHIDF</sequence>
<reference evidence="1 2" key="1">
    <citation type="submission" date="2014-04" db="EMBL/GenBank/DDBJ databases">
        <authorList>
            <consortium name="DOE Joint Genome Institute"/>
            <person name="Kuo A."/>
            <person name="Tarkka M."/>
            <person name="Buscot F."/>
            <person name="Kohler A."/>
            <person name="Nagy L.G."/>
            <person name="Floudas D."/>
            <person name="Copeland A."/>
            <person name="Barry K.W."/>
            <person name="Cichocki N."/>
            <person name="Veneault-Fourrey C."/>
            <person name="LaButti K."/>
            <person name="Lindquist E.A."/>
            <person name="Lipzen A."/>
            <person name="Lundell T."/>
            <person name="Morin E."/>
            <person name="Murat C."/>
            <person name="Sun H."/>
            <person name="Tunlid A."/>
            <person name="Henrissat B."/>
            <person name="Grigoriev I.V."/>
            <person name="Hibbett D.S."/>
            <person name="Martin F."/>
            <person name="Nordberg H.P."/>
            <person name="Cantor M.N."/>
            <person name="Hua S.X."/>
        </authorList>
    </citation>
    <scope>NUCLEOTIDE SEQUENCE [LARGE SCALE GENOMIC DNA]</scope>
    <source>
        <strain evidence="1 2">F 1598</strain>
    </source>
</reference>
<dbReference type="Proteomes" id="UP000054166">
    <property type="component" value="Unassembled WGS sequence"/>
</dbReference>
<dbReference type="EMBL" id="KN832974">
    <property type="protein sequence ID" value="KIM90037.1"/>
    <property type="molecule type" value="Genomic_DNA"/>
</dbReference>
<keyword evidence="2" id="KW-1185">Reference proteome</keyword>
<evidence type="ECO:0000313" key="1">
    <source>
        <dbReference type="EMBL" id="KIM90037.1"/>
    </source>
</evidence>
<accession>A0A0C3CJX5</accession>
<reference evidence="2" key="2">
    <citation type="submission" date="2015-01" db="EMBL/GenBank/DDBJ databases">
        <title>Evolutionary Origins and Diversification of the Mycorrhizal Mutualists.</title>
        <authorList>
            <consortium name="DOE Joint Genome Institute"/>
            <consortium name="Mycorrhizal Genomics Consortium"/>
            <person name="Kohler A."/>
            <person name="Kuo A."/>
            <person name="Nagy L.G."/>
            <person name="Floudas D."/>
            <person name="Copeland A."/>
            <person name="Barry K.W."/>
            <person name="Cichocki N."/>
            <person name="Veneault-Fourrey C."/>
            <person name="LaButti K."/>
            <person name="Lindquist E.A."/>
            <person name="Lipzen A."/>
            <person name="Lundell T."/>
            <person name="Morin E."/>
            <person name="Murat C."/>
            <person name="Riley R."/>
            <person name="Ohm R."/>
            <person name="Sun H."/>
            <person name="Tunlid A."/>
            <person name="Henrissat B."/>
            <person name="Grigoriev I.V."/>
            <person name="Hibbett D.S."/>
            <person name="Martin F."/>
        </authorList>
    </citation>
    <scope>NUCLEOTIDE SEQUENCE [LARGE SCALE GENOMIC DNA]</scope>
    <source>
        <strain evidence="2">F 1598</strain>
    </source>
</reference>
<organism evidence="1 2">
    <name type="scientific">Piloderma croceum (strain F 1598)</name>
    <dbReference type="NCBI Taxonomy" id="765440"/>
    <lineage>
        <taxon>Eukaryota</taxon>
        <taxon>Fungi</taxon>
        <taxon>Dikarya</taxon>
        <taxon>Basidiomycota</taxon>
        <taxon>Agaricomycotina</taxon>
        <taxon>Agaricomycetes</taxon>
        <taxon>Agaricomycetidae</taxon>
        <taxon>Atheliales</taxon>
        <taxon>Atheliaceae</taxon>
        <taxon>Piloderma</taxon>
    </lineage>
</organism>
<dbReference type="InParanoid" id="A0A0C3CJX5"/>
<evidence type="ECO:0000313" key="2">
    <source>
        <dbReference type="Proteomes" id="UP000054166"/>
    </source>
</evidence>
<proteinExistence type="predicted"/>
<dbReference type="AlphaFoldDB" id="A0A0C3CJX5"/>
<protein>
    <submittedName>
        <fullName evidence="1">Uncharacterized protein</fullName>
    </submittedName>
</protein>